<reference evidence="7 8" key="1">
    <citation type="submission" date="2018-02" db="EMBL/GenBank/DDBJ databases">
        <title>Solimicrobium silvestre gen. nov., sp. nov., isolated from alpine forest soil.</title>
        <authorList>
            <person name="Margesin R."/>
            <person name="Albuquerque L."/>
            <person name="Zhang D.-C."/>
            <person name="Froufe H.J.C."/>
            <person name="Severino R."/>
            <person name="Roxo I."/>
            <person name="Egas C."/>
            <person name="Da Costa M.S."/>
        </authorList>
    </citation>
    <scope>NUCLEOTIDE SEQUENCE [LARGE SCALE GENOMIC DNA]</scope>
    <source>
        <strain evidence="7 8">S20-91</strain>
    </source>
</reference>
<dbReference type="GO" id="GO:0009247">
    <property type="term" value="P:glycolipid biosynthetic process"/>
    <property type="evidence" value="ECO:0007669"/>
    <property type="project" value="InterPro"/>
</dbReference>
<dbReference type="Pfam" id="PF06925">
    <property type="entry name" value="MGDG_synth"/>
    <property type="match status" value="1"/>
</dbReference>
<evidence type="ECO:0000256" key="3">
    <source>
        <dbReference type="ARBA" id="ARBA00022676"/>
    </source>
</evidence>
<protein>
    <submittedName>
        <fullName evidence="7">Monogalactosyldiacylglycerol (MGDG) synthase</fullName>
    </submittedName>
</protein>
<dbReference type="Proteomes" id="UP000237839">
    <property type="component" value="Unassembled WGS sequence"/>
</dbReference>
<evidence type="ECO:0000259" key="5">
    <source>
        <dbReference type="Pfam" id="PF04101"/>
    </source>
</evidence>
<keyword evidence="3" id="KW-0328">Glycosyltransferase</keyword>
<sequence length="378" mass="42440">MPQPRVLMISVSAGSGHVRAAEALLETSSQFSQPQFSHIHAQHIDVMSYVSRSFRGVYSDFYRHLINHAPALWAYLYKKTDDAQRSDISSMLRRSIEQLCTKKLIKKIAEFKPDHIICTHFLPAELLAREIKHGRLTCPVWVQVTDFDLHSLWVQPHMRGYFAANHEVAFKMRERGIANDVVHVTGIPVSPVFLADKKKHDCRMELCLKPELTTALILSGGARIGTVTEIAERLLRNNDTLQVIAVAGNNPLRLAELQQLAIQYTDRLVIFGFSKCIENLMAASDVVITKPGGLTSSECLIMGLPMLLVDPIPGQEERNGDYLMEQGAAVKAHDIVGLDFKIRQFIVEPERLVTMRQKMLAIAKPNAAHAVLTHVLER</sequence>
<dbReference type="GO" id="GO:0016758">
    <property type="term" value="F:hexosyltransferase activity"/>
    <property type="evidence" value="ECO:0007669"/>
    <property type="project" value="InterPro"/>
</dbReference>
<feature type="domain" description="Diacylglycerol glucosyltransferase N-terminal" evidence="6">
    <location>
        <begin position="17"/>
        <end position="189"/>
    </location>
</feature>
<dbReference type="RefSeq" id="WP_105533357.1">
    <property type="nucleotide sequence ID" value="NZ_PUGF01000020.1"/>
</dbReference>
<dbReference type="OrthoDB" id="9810950at2"/>
<comment type="similarity">
    <text evidence="2">Belongs to the glycosyltransferase 28 family.</text>
</comment>
<dbReference type="PANTHER" id="PTHR43025">
    <property type="entry name" value="MONOGALACTOSYLDIACYLGLYCEROL SYNTHASE"/>
    <property type="match status" value="1"/>
</dbReference>
<evidence type="ECO:0000256" key="1">
    <source>
        <dbReference type="ARBA" id="ARBA00004370"/>
    </source>
</evidence>
<evidence type="ECO:0000313" key="7">
    <source>
        <dbReference type="EMBL" id="PRC91671.1"/>
    </source>
</evidence>
<organism evidence="7 8">
    <name type="scientific">Solimicrobium silvestre</name>
    <dbReference type="NCBI Taxonomy" id="2099400"/>
    <lineage>
        <taxon>Bacteria</taxon>
        <taxon>Pseudomonadati</taxon>
        <taxon>Pseudomonadota</taxon>
        <taxon>Betaproteobacteria</taxon>
        <taxon>Burkholderiales</taxon>
        <taxon>Oxalobacteraceae</taxon>
        <taxon>Solimicrobium</taxon>
    </lineage>
</organism>
<keyword evidence="4" id="KW-0808">Transferase</keyword>
<dbReference type="SUPFAM" id="SSF53756">
    <property type="entry name" value="UDP-Glycosyltransferase/glycogen phosphorylase"/>
    <property type="match status" value="1"/>
</dbReference>
<name>A0A2S9GVD8_9BURK</name>
<dbReference type="Gene3D" id="3.40.50.2000">
    <property type="entry name" value="Glycogen Phosphorylase B"/>
    <property type="match status" value="1"/>
</dbReference>
<keyword evidence="8" id="KW-1185">Reference proteome</keyword>
<proteinExistence type="inferred from homology"/>
<dbReference type="AlphaFoldDB" id="A0A2S9GVD8"/>
<dbReference type="InterPro" id="IPR007235">
    <property type="entry name" value="Glyco_trans_28_C"/>
</dbReference>
<feature type="domain" description="Glycosyl transferase family 28 C-terminal" evidence="5">
    <location>
        <begin position="225"/>
        <end position="336"/>
    </location>
</feature>
<evidence type="ECO:0000256" key="4">
    <source>
        <dbReference type="ARBA" id="ARBA00022679"/>
    </source>
</evidence>
<gene>
    <name evidence="7" type="ORF">S2091_3609</name>
</gene>
<comment type="subcellular location">
    <subcellularLocation>
        <location evidence="1">Membrane</location>
    </subcellularLocation>
</comment>
<dbReference type="PANTHER" id="PTHR43025:SF3">
    <property type="entry name" value="MONOGALACTOSYLDIACYLGLYCEROL SYNTHASE 1, CHLOROPLASTIC"/>
    <property type="match status" value="1"/>
</dbReference>
<evidence type="ECO:0000313" key="8">
    <source>
        <dbReference type="Proteomes" id="UP000237839"/>
    </source>
</evidence>
<comment type="caution">
    <text evidence="7">The sequence shown here is derived from an EMBL/GenBank/DDBJ whole genome shotgun (WGS) entry which is preliminary data.</text>
</comment>
<dbReference type="EMBL" id="PUGF01000020">
    <property type="protein sequence ID" value="PRC91671.1"/>
    <property type="molecule type" value="Genomic_DNA"/>
</dbReference>
<accession>A0A2S9GVD8</accession>
<dbReference type="GO" id="GO:0016020">
    <property type="term" value="C:membrane"/>
    <property type="evidence" value="ECO:0007669"/>
    <property type="project" value="UniProtKB-SubCell"/>
</dbReference>
<evidence type="ECO:0000256" key="2">
    <source>
        <dbReference type="ARBA" id="ARBA00006962"/>
    </source>
</evidence>
<dbReference type="InterPro" id="IPR050519">
    <property type="entry name" value="Glycosyltransf_28_UgtP"/>
</dbReference>
<dbReference type="Pfam" id="PF04101">
    <property type="entry name" value="Glyco_tran_28_C"/>
    <property type="match status" value="1"/>
</dbReference>
<evidence type="ECO:0000259" key="6">
    <source>
        <dbReference type="Pfam" id="PF06925"/>
    </source>
</evidence>
<dbReference type="InterPro" id="IPR009695">
    <property type="entry name" value="Diacylglyc_glucosyltr_N"/>
</dbReference>